<gene>
    <name evidence="1" type="ORF">CA260_17195</name>
</gene>
<dbReference type="OrthoDB" id="6853546at2"/>
<evidence type="ECO:0000313" key="1">
    <source>
        <dbReference type="EMBL" id="RAO75774.1"/>
    </source>
</evidence>
<comment type="caution">
    <text evidence="1">The sequence shown here is derived from an EMBL/GenBank/DDBJ whole genome shotgun (WGS) entry which is preliminary data.</text>
</comment>
<evidence type="ECO:0000313" key="2">
    <source>
        <dbReference type="Proteomes" id="UP000248926"/>
    </source>
</evidence>
<sequence length="174" mass="19385">MKTPDIKQNPNPKQHYEITLRIDDAPGPFEAIRAFANYRVINEACVPMTPVTGVRVEPQETLPLALTKVKDGVYQGTVIADQFMDEDYYGLGVCHWELVAVGAKLTAGSQDFSPVIYAEEIKSGQAAHRYFSSRSYREYKGGHLVDIGNANREDFKTHAADTFSTTLTAERQTP</sequence>
<dbReference type="AlphaFoldDB" id="A0A328P6A0"/>
<organism evidence="1 2">
    <name type="scientific">Dyella jiangningensis</name>
    <dbReference type="NCBI Taxonomy" id="1379159"/>
    <lineage>
        <taxon>Bacteria</taxon>
        <taxon>Pseudomonadati</taxon>
        <taxon>Pseudomonadota</taxon>
        <taxon>Gammaproteobacteria</taxon>
        <taxon>Lysobacterales</taxon>
        <taxon>Rhodanobacteraceae</taxon>
        <taxon>Dyella</taxon>
    </lineage>
</organism>
<keyword evidence="2" id="KW-1185">Reference proteome</keyword>
<dbReference type="EMBL" id="NFZS01000004">
    <property type="protein sequence ID" value="RAO75774.1"/>
    <property type="molecule type" value="Genomic_DNA"/>
</dbReference>
<accession>A0A328P6A0</accession>
<protein>
    <submittedName>
        <fullName evidence="1">Uncharacterized protein</fullName>
    </submittedName>
</protein>
<proteinExistence type="predicted"/>
<name>A0A328P6A0_9GAMM</name>
<reference evidence="1 2" key="1">
    <citation type="journal article" date="2018" name="Genet. Mol. Biol.">
        <title>The genome sequence of Dyella jiangningensis FCAV SCS01 from a lignocellulose-decomposing microbial consortium metagenome reveals potential for biotechnological applications.</title>
        <authorList>
            <person name="Desiderato J.G."/>
            <person name="Alvarenga D.O."/>
            <person name="Constancio M.T.L."/>
            <person name="Alves L.M.C."/>
            <person name="Varani A.M."/>
        </authorList>
    </citation>
    <scope>NUCLEOTIDE SEQUENCE [LARGE SCALE GENOMIC DNA]</scope>
    <source>
        <strain evidence="1 2">FCAV SCS01</strain>
    </source>
</reference>
<dbReference type="RefSeq" id="WP_111984237.1">
    <property type="nucleotide sequence ID" value="NZ_NFZS01000004.1"/>
</dbReference>
<dbReference type="Proteomes" id="UP000248926">
    <property type="component" value="Unassembled WGS sequence"/>
</dbReference>